<feature type="transmembrane region" description="Helical" evidence="9">
    <location>
        <begin position="58"/>
        <end position="78"/>
    </location>
</feature>
<evidence type="ECO:0000256" key="6">
    <source>
        <dbReference type="ARBA" id="ARBA00023136"/>
    </source>
</evidence>
<evidence type="ECO:0000256" key="9">
    <source>
        <dbReference type="SAM" id="Phobius"/>
    </source>
</evidence>
<comment type="subcellular location">
    <subcellularLocation>
        <location evidence="1 8">Cell membrane</location>
        <topology evidence="1 8">Multi-pass membrane protein</topology>
    </subcellularLocation>
</comment>
<dbReference type="EMBL" id="CAADFK010000181">
    <property type="protein sequence ID" value="VFK19678.1"/>
    <property type="molecule type" value="Genomic_DNA"/>
</dbReference>
<evidence type="ECO:0000256" key="1">
    <source>
        <dbReference type="ARBA" id="ARBA00004651"/>
    </source>
</evidence>
<accession>A0A450WRR0</accession>
<reference evidence="10" key="1">
    <citation type="submission" date="2019-02" db="EMBL/GenBank/DDBJ databases">
        <authorList>
            <person name="Gruber-Vodicka R. H."/>
            <person name="Seah K. B. B."/>
        </authorList>
    </citation>
    <scope>NUCLEOTIDE SEQUENCE</scope>
    <source>
        <strain evidence="10">BECK_S313</strain>
    </source>
</reference>
<dbReference type="Pfam" id="PF00893">
    <property type="entry name" value="Multi_Drug_Res"/>
    <property type="match status" value="1"/>
</dbReference>
<evidence type="ECO:0000256" key="4">
    <source>
        <dbReference type="ARBA" id="ARBA00022692"/>
    </source>
</evidence>
<evidence type="ECO:0000313" key="10">
    <source>
        <dbReference type="EMBL" id="VFK19678.1"/>
    </source>
</evidence>
<keyword evidence="2" id="KW-0813">Transport</keyword>
<evidence type="ECO:0000256" key="3">
    <source>
        <dbReference type="ARBA" id="ARBA00022475"/>
    </source>
</evidence>
<dbReference type="FunFam" id="1.10.3730.20:FF:000001">
    <property type="entry name" value="Quaternary ammonium compound resistance transporter SugE"/>
    <property type="match status" value="1"/>
</dbReference>
<dbReference type="PANTHER" id="PTHR30561">
    <property type="entry name" value="SMR FAMILY PROTON-DEPENDENT DRUG EFFLUX TRANSPORTER SUGE"/>
    <property type="match status" value="1"/>
</dbReference>
<dbReference type="PANTHER" id="PTHR30561:SF1">
    <property type="entry name" value="MULTIDRUG TRANSPORTER EMRE"/>
    <property type="match status" value="1"/>
</dbReference>
<feature type="transmembrane region" description="Helical" evidence="9">
    <location>
        <begin position="84"/>
        <end position="103"/>
    </location>
</feature>
<evidence type="ECO:0000256" key="7">
    <source>
        <dbReference type="ARBA" id="ARBA00038032"/>
    </source>
</evidence>
<evidence type="ECO:0000256" key="8">
    <source>
        <dbReference type="RuleBase" id="RU003942"/>
    </source>
</evidence>
<keyword evidence="5 9" id="KW-1133">Transmembrane helix</keyword>
<evidence type="ECO:0000256" key="5">
    <source>
        <dbReference type="ARBA" id="ARBA00022989"/>
    </source>
</evidence>
<keyword evidence="6 9" id="KW-0472">Membrane</keyword>
<evidence type="ECO:0000256" key="2">
    <source>
        <dbReference type="ARBA" id="ARBA00022448"/>
    </source>
</evidence>
<dbReference type="InterPro" id="IPR045324">
    <property type="entry name" value="Small_multidrug_res"/>
</dbReference>
<dbReference type="AlphaFoldDB" id="A0A450WRR0"/>
<keyword evidence="4 8" id="KW-0812">Transmembrane</keyword>
<dbReference type="GO" id="GO:0031460">
    <property type="term" value="P:glycine betaine transport"/>
    <property type="evidence" value="ECO:0007669"/>
    <property type="project" value="TreeGrafter"/>
</dbReference>
<dbReference type="InterPro" id="IPR037185">
    <property type="entry name" value="EmrE-like"/>
</dbReference>
<keyword evidence="3" id="KW-1003">Cell membrane</keyword>
<dbReference type="GO" id="GO:0015297">
    <property type="term" value="F:antiporter activity"/>
    <property type="evidence" value="ECO:0007669"/>
    <property type="project" value="TreeGrafter"/>
</dbReference>
<dbReference type="SUPFAM" id="SSF103481">
    <property type="entry name" value="Multidrug resistance efflux transporter EmrE"/>
    <property type="match status" value="1"/>
</dbReference>
<feature type="transmembrane region" description="Helical" evidence="9">
    <location>
        <begin position="26"/>
        <end position="46"/>
    </location>
</feature>
<organism evidence="10">
    <name type="scientific">Candidatus Kentrum sp. LPFa</name>
    <dbReference type="NCBI Taxonomy" id="2126335"/>
    <lineage>
        <taxon>Bacteria</taxon>
        <taxon>Pseudomonadati</taxon>
        <taxon>Pseudomonadota</taxon>
        <taxon>Gammaproteobacteria</taxon>
        <taxon>Candidatus Kentrum</taxon>
    </lineage>
</organism>
<dbReference type="GO" id="GO:0015220">
    <property type="term" value="F:choline transmembrane transporter activity"/>
    <property type="evidence" value="ECO:0007669"/>
    <property type="project" value="TreeGrafter"/>
</dbReference>
<dbReference type="GO" id="GO:1990961">
    <property type="term" value="P:xenobiotic detoxification by transmembrane export across the plasma membrane"/>
    <property type="evidence" value="ECO:0007669"/>
    <property type="project" value="UniProtKB-ARBA"/>
</dbReference>
<dbReference type="GO" id="GO:0015199">
    <property type="term" value="F:amino-acid betaine transmembrane transporter activity"/>
    <property type="evidence" value="ECO:0007669"/>
    <property type="project" value="TreeGrafter"/>
</dbReference>
<name>A0A450WRR0_9GAMM</name>
<proteinExistence type="inferred from homology"/>
<protein>
    <submittedName>
        <fullName evidence="10">Small multidrug resistance pump</fullName>
    </submittedName>
</protein>
<dbReference type="InterPro" id="IPR000390">
    <property type="entry name" value="Small_drug/metabolite_transptr"/>
</dbReference>
<gene>
    <name evidence="10" type="ORF">BECKLPF1236B_GA0070989_11815</name>
</gene>
<dbReference type="GO" id="GO:0005886">
    <property type="term" value="C:plasma membrane"/>
    <property type="evidence" value="ECO:0007669"/>
    <property type="project" value="UniProtKB-SubCell"/>
</dbReference>
<comment type="similarity">
    <text evidence="7 8">Belongs to the drug/metabolite transporter (DMT) superfamily. Small multidrug resistance (SMR) (TC 2.A.7.1) family.</text>
</comment>
<sequence>MGYLYLGCAVLFEVIATNALNASEQFTKLVPSIIVLVGYPASFYFLSLTLRTISVGTAYAIWAGLGIFLVTLSAAYFFKQIPDLPAIIGMALIVAGVTVINMFSKMVMH</sequence>
<dbReference type="Gene3D" id="1.10.3730.20">
    <property type="match status" value="1"/>
</dbReference>